<dbReference type="SMART" id="SM00347">
    <property type="entry name" value="HTH_MARR"/>
    <property type="match status" value="1"/>
</dbReference>
<evidence type="ECO:0000313" key="7">
    <source>
        <dbReference type="Proteomes" id="UP001556692"/>
    </source>
</evidence>
<keyword evidence="3" id="KW-0804">Transcription</keyword>
<evidence type="ECO:0000256" key="1">
    <source>
        <dbReference type="ARBA" id="ARBA00023015"/>
    </source>
</evidence>
<keyword evidence="2" id="KW-0238">DNA-binding</keyword>
<dbReference type="PANTHER" id="PTHR42756:SF1">
    <property type="entry name" value="TRANSCRIPTIONAL REPRESSOR OF EMRAB OPERON"/>
    <property type="match status" value="1"/>
</dbReference>
<dbReference type="InterPro" id="IPR000835">
    <property type="entry name" value="HTH_MarR-typ"/>
</dbReference>
<feature type="domain" description="HTH marR-type" evidence="5">
    <location>
        <begin position="10"/>
        <end position="142"/>
    </location>
</feature>
<name>A0ABV3SF43_9HYPH</name>
<dbReference type="InterPro" id="IPR036388">
    <property type="entry name" value="WH-like_DNA-bd_sf"/>
</dbReference>
<evidence type="ECO:0000313" key="6">
    <source>
        <dbReference type="EMBL" id="MEX0405373.1"/>
    </source>
</evidence>
<dbReference type="PROSITE" id="PS50995">
    <property type="entry name" value="HTH_MARR_2"/>
    <property type="match status" value="1"/>
</dbReference>
<dbReference type="Pfam" id="PF01047">
    <property type="entry name" value="MarR"/>
    <property type="match status" value="1"/>
</dbReference>
<dbReference type="EMBL" id="JBDPGJ010000002">
    <property type="protein sequence ID" value="MEX0405373.1"/>
    <property type="molecule type" value="Genomic_DNA"/>
</dbReference>
<dbReference type="InterPro" id="IPR036390">
    <property type="entry name" value="WH_DNA-bd_sf"/>
</dbReference>
<dbReference type="Proteomes" id="UP001556692">
    <property type="component" value="Unassembled WGS sequence"/>
</dbReference>
<proteinExistence type="predicted"/>
<dbReference type="PANTHER" id="PTHR42756">
    <property type="entry name" value="TRANSCRIPTIONAL REGULATOR, MARR"/>
    <property type="match status" value="1"/>
</dbReference>
<gene>
    <name evidence="6" type="ORF">ABGN05_06875</name>
</gene>
<dbReference type="PROSITE" id="PS01117">
    <property type="entry name" value="HTH_MARR_1"/>
    <property type="match status" value="1"/>
</dbReference>
<dbReference type="Gene3D" id="1.10.10.10">
    <property type="entry name" value="Winged helix-like DNA-binding domain superfamily/Winged helix DNA-binding domain"/>
    <property type="match status" value="1"/>
</dbReference>
<dbReference type="RefSeq" id="WP_367953270.1">
    <property type="nucleotide sequence ID" value="NZ_JBDPGJ010000002.1"/>
</dbReference>
<evidence type="ECO:0000259" key="5">
    <source>
        <dbReference type="PROSITE" id="PS50995"/>
    </source>
</evidence>
<evidence type="ECO:0000256" key="4">
    <source>
        <dbReference type="SAM" id="MobiDB-lite"/>
    </source>
</evidence>
<dbReference type="InterPro" id="IPR023187">
    <property type="entry name" value="Tscrpt_reg_MarR-type_CS"/>
</dbReference>
<dbReference type="PRINTS" id="PR00598">
    <property type="entry name" value="HTHMARR"/>
</dbReference>
<feature type="compositionally biased region" description="Basic and acidic residues" evidence="4">
    <location>
        <begin position="162"/>
        <end position="176"/>
    </location>
</feature>
<comment type="caution">
    <text evidence="6">The sequence shown here is derived from an EMBL/GenBank/DDBJ whole genome shotgun (WGS) entry which is preliminary data.</text>
</comment>
<evidence type="ECO:0000256" key="3">
    <source>
        <dbReference type="ARBA" id="ARBA00023163"/>
    </source>
</evidence>
<protein>
    <submittedName>
        <fullName evidence="6">MarR family transcriptional regulator</fullName>
    </submittedName>
</protein>
<accession>A0ABV3SF43</accession>
<dbReference type="SUPFAM" id="SSF46785">
    <property type="entry name" value="Winged helix' DNA-binding domain"/>
    <property type="match status" value="1"/>
</dbReference>
<organism evidence="6 7">
    <name type="scientific">Aquibium pacificus</name>
    <dbReference type="NCBI Taxonomy" id="3153579"/>
    <lineage>
        <taxon>Bacteria</taxon>
        <taxon>Pseudomonadati</taxon>
        <taxon>Pseudomonadota</taxon>
        <taxon>Alphaproteobacteria</taxon>
        <taxon>Hyphomicrobiales</taxon>
        <taxon>Phyllobacteriaceae</taxon>
        <taxon>Aquibium</taxon>
    </lineage>
</organism>
<keyword evidence="7" id="KW-1185">Reference proteome</keyword>
<feature type="region of interest" description="Disordered" evidence="4">
    <location>
        <begin position="148"/>
        <end position="176"/>
    </location>
</feature>
<keyword evidence="1" id="KW-0805">Transcription regulation</keyword>
<sequence length="176" mass="19398">MALMKHGDGTERLGFLIHDAARLMRKRFEMRAAGHGLSAAQWRLLFRLVKEEGMAQARLAELLEIEPISVSRLLDRMEEGGWIERRQSASDRRVRVVYPTGKARATFGAVKEVAGTIYQEALEGMSTAERSALVRGLETILANLADGESGARCEPVPAEQKTVGERVPEAEEGTHG</sequence>
<evidence type="ECO:0000256" key="2">
    <source>
        <dbReference type="ARBA" id="ARBA00023125"/>
    </source>
</evidence>
<reference evidence="6 7" key="1">
    <citation type="submission" date="2024-05" db="EMBL/GenBank/DDBJ databases">
        <authorList>
            <person name="Jiang F."/>
        </authorList>
    </citation>
    <scope>NUCLEOTIDE SEQUENCE [LARGE SCALE GENOMIC DNA]</scope>
    <source>
        <strain evidence="6 7">LZ166</strain>
    </source>
</reference>